<reference evidence="2" key="1">
    <citation type="journal article" date="2019" name="Int. J. Syst. Evol. Microbiol.">
        <title>The Global Catalogue of Microorganisms (GCM) 10K type strain sequencing project: providing services to taxonomists for standard genome sequencing and annotation.</title>
        <authorList>
            <consortium name="The Broad Institute Genomics Platform"/>
            <consortium name="The Broad Institute Genome Sequencing Center for Infectious Disease"/>
            <person name="Wu L."/>
            <person name="Ma J."/>
        </authorList>
    </citation>
    <scope>NUCLEOTIDE SEQUENCE [LARGE SCALE GENOMIC DNA]</scope>
    <source>
        <strain evidence="2">JCM 17440</strain>
    </source>
</reference>
<accession>A0ABP8CIZ7</accession>
<dbReference type="Proteomes" id="UP001501710">
    <property type="component" value="Unassembled WGS sequence"/>
</dbReference>
<dbReference type="SUPFAM" id="SSF56059">
    <property type="entry name" value="Glutathione synthetase ATP-binding domain-like"/>
    <property type="match status" value="1"/>
</dbReference>
<sequence>MTSWYGNDPVSLESRVPLPEIDRELETVREGEHANLVPESLDAMRPFVLPPRSYDEMYRVATVLLDLLRRTLFETAPTAAGRIAALDAPEDIYPLLMDGPFEDDYATCMARPDIVVDATGPKFVEFNIGSGLGGVVDTFLHTNAWIAAFGGPDAAPFTTIDPLAVRDQIFVRAVRRLSAEPAVAVVGTFRDFGGKPSRYFEVQLESLAKRGLKAVHLEPEELPDALGLPGKPRYQVGMRHFTILEWRALRIDLAPVHAALDSGCLLIASQTAYMVANKKVLAWLSEGRPWMTDGHRAIVRRYLPWTRVVQDGPVDWKRAKRPLPELLVNNREWFVLKPAIGMSGQQVLVGRHCDDDTWKTAVTAAVATRDHIVQEYVEAAPYLMEFADADRRGTFEAEVFPVVSPYVFDGRPGGCMVRYLAPNQRGVVAVHGGHARSNVALRGLRRAA</sequence>
<evidence type="ECO:0000313" key="1">
    <source>
        <dbReference type="EMBL" id="GAA4239885.1"/>
    </source>
</evidence>
<organism evidence="1 2">
    <name type="scientific">Actinomadura meridiana</name>
    <dbReference type="NCBI Taxonomy" id="559626"/>
    <lineage>
        <taxon>Bacteria</taxon>
        <taxon>Bacillati</taxon>
        <taxon>Actinomycetota</taxon>
        <taxon>Actinomycetes</taxon>
        <taxon>Streptosporangiales</taxon>
        <taxon>Thermomonosporaceae</taxon>
        <taxon>Actinomadura</taxon>
    </lineage>
</organism>
<evidence type="ECO:0008006" key="3">
    <source>
        <dbReference type="Google" id="ProtNLM"/>
    </source>
</evidence>
<keyword evidence="2" id="KW-1185">Reference proteome</keyword>
<comment type="caution">
    <text evidence="1">The sequence shown here is derived from an EMBL/GenBank/DDBJ whole genome shotgun (WGS) entry which is preliminary data.</text>
</comment>
<dbReference type="RefSeq" id="WP_344904209.1">
    <property type="nucleotide sequence ID" value="NZ_BAABAS010000021.1"/>
</dbReference>
<evidence type="ECO:0000313" key="2">
    <source>
        <dbReference type="Proteomes" id="UP001501710"/>
    </source>
</evidence>
<dbReference type="EMBL" id="BAABAS010000021">
    <property type="protein sequence ID" value="GAA4239885.1"/>
    <property type="molecule type" value="Genomic_DNA"/>
</dbReference>
<name>A0ABP8CIZ7_9ACTN</name>
<protein>
    <recommendedName>
        <fullName evidence="3">Circularly permuted type 2 ATP-grasp protein</fullName>
    </recommendedName>
</protein>
<proteinExistence type="predicted"/>
<gene>
    <name evidence="1" type="ORF">GCM10022254_62450</name>
</gene>